<organism evidence="20 21">
    <name type="scientific">Micropruina glycogenica</name>
    <dbReference type="NCBI Taxonomy" id="75385"/>
    <lineage>
        <taxon>Bacteria</taxon>
        <taxon>Bacillati</taxon>
        <taxon>Actinomycetota</taxon>
        <taxon>Actinomycetes</taxon>
        <taxon>Propionibacteriales</taxon>
        <taxon>Nocardioidaceae</taxon>
        <taxon>Micropruina</taxon>
    </lineage>
</organism>
<dbReference type="InterPro" id="IPR003203">
    <property type="entry name" value="CobU/CobP"/>
</dbReference>
<evidence type="ECO:0000256" key="15">
    <source>
        <dbReference type="ARBA" id="ARBA00023134"/>
    </source>
</evidence>
<keyword evidence="20" id="KW-0548">Nucleotidyltransferase</keyword>
<evidence type="ECO:0000256" key="10">
    <source>
        <dbReference type="ARBA" id="ARBA00022573"/>
    </source>
</evidence>
<evidence type="ECO:0000256" key="11">
    <source>
        <dbReference type="ARBA" id="ARBA00022679"/>
    </source>
</evidence>
<evidence type="ECO:0000256" key="17">
    <source>
        <dbReference type="ARBA" id="ARBA00030571"/>
    </source>
</evidence>
<comment type="catalytic activity">
    <reaction evidence="1">
        <text>adenosylcob(III)inamide + ATP = adenosylcob(III)inamide phosphate + ADP + H(+)</text>
        <dbReference type="Rhea" id="RHEA:15769"/>
        <dbReference type="ChEBI" id="CHEBI:2480"/>
        <dbReference type="ChEBI" id="CHEBI:15378"/>
        <dbReference type="ChEBI" id="CHEBI:30616"/>
        <dbReference type="ChEBI" id="CHEBI:58502"/>
        <dbReference type="ChEBI" id="CHEBI:456216"/>
        <dbReference type="EC" id="2.7.1.156"/>
    </reaction>
</comment>
<evidence type="ECO:0000256" key="19">
    <source>
        <dbReference type="PIRSR" id="PIRSR006135-2"/>
    </source>
</evidence>
<dbReference type="PIRSF" id="PIRSF006135">
    <property type="entry name" value="CobU"/>
    <property type="match status" value="1"/>
</dbReference>
<dbReference type="SUPFAM" id="SSF52540">
    <property type="entry name" value="P-loop containing nucleoside triphosphate hydrolases"/>
    <property type="match status" value="1"/>
</dbReference>
<sequence length="184" mass="20517">MKVLVTGGIRCGKSLYAENLLADASAVTYVTPGYAADPSHDPEWAARVYNHQKRRPRHWTTIETVDIASALRAAESPVLIDCLGTWLSRTIDGWGVWEKPFEQWRHRFDDALMDFLDAWHGSSQLTIAVTNEVGWGLVSEYPSGRLFADLMGRLNYRVGGASDDVVLMVSGRALHLGSDANYHR</sequence>
<accession>A0A2N9JCB5</accession>
<keyword evidence="15 19" id="KW-0342">GTP-binding</keyword>
<dbReference type="GO" id="GO:0005525">
    <property type="term" value="F:GTP binding"/>
    <property type="evidence" value="ECO:0007669"/>
    <property type="project" value="UniProtKB-KW"/>
</dbReference>
<dbReference type="Pfam" id="PF02283">
    <property type="entry name" value="CobU"/>
    <property type="match status" value="1"/>
</dbReference>
<dbReference type="GO" id="GO:0043752">
    <property type="term" value="F:adenosylcobinamide kinase activity"/>
    <property type="evidence" value="ECO:0007669"/>
    <property type="project" value="UniProtKB-EC"/>
</dbReference>
<evidence type="ECO:0000313" key="20">
    <source>
        <dbReference type="EMBL" id="SPD85159.1"/>
    </source>
</evidence>
<comment type="similarity">
    <text evidence="7">Belongs to the CobU/CobP family.</text>
</comment>
<dbReference type="Proteomes" id="UP000238164">
    <property type="component" value="Chromosome 1"/>
</dbReference>
<evidence type="ECO:0000256" key="16">
    <source>
        <dbReference type="ARBA" id="ARBA00029570"/>
    </source>
</evidence>
<reference evidence="20 21" key="1">
    <citation type="submission" date="2018-02" db="EMBL/GenBank/DDBJ databases">
        <authorList>
            <person name="Cohen D.B."/>
            <person name="Kent A.D."/>
        </authorList>
    </citation>
    <scope>NUCLEOTIDE SEQUENCE [LARGE SCALE GENOMIC DNA]</scope>
    <source>
        <strain evidence="20">1</strain>
    </source>
</reference>
<dbReference type="PANTHER" id="PTHR34848:SF1">
    <property type="entry name" value="BIFUNCTIONAL ADENOSYLCOBALAMIN BIOSYNTHESIS PROTEIN COBU"/>
    <property type="match status" value="1"/>
</dbReference>
<dbReference type="CDD" id="cd00544">
    <property type="entry name" value="CobU"/>
    <property type="match status" value="1"/>
</dbReference>
<gene>
    <name evidence="20" type="ORF">MPLG2_0123</name>
</gene>
<protein>
    <recommendedName>
        <fullName evidence="16">Adenosylcobinamide kinase</fullName>
        <ecNumber evidence="8">2.7.1.156</ecNumber>
        <ecNumber evidence="9">2.7.7.62</ecNumber>
    </recommendedName>
    <alternativeName>
        <fullName evidence="17">Adenosylcobinamide-phosphate guanylyltransferase</fullName>
    </alternativeName>
</protein>
<evidence type="ECO:0000256" key="1">
    <source>
        <dbReference type="ARBA" id="ARBA00000312"/>
    </source>
</evidence>
<keyword evidence="12 19" id="KW-0547">Nucleotide-binding</keyword>
<evidence type="ECO:0000256" key="18">
    <source>
        <dbReference type="PIRSR" id="PIRSR006135-1"/>
    </source>
</evidence>
<feature type="binding site" evidence="19">
    <location>
        <position position="63"/>
    </location>
    <ligand>
        <name>GTP</name>
        <dbReference type="ChEBI" id="CHEBI:37565"/>
    </ligand>
</feature>
<dbReference type="Gene3D" id="3.40.50.300">
    <property type="entry name" value="P-loop containing nucleotide triphosphate hydrolases"/>
    <property type="match status" value="1"/>
</dbReference>
<evidence type="ECO:0000256" key="9">
    <source>
        <dbReference type="ARBA" id="ARBA00012523"/>
    </source>
</evidence>
<dbReference type="GO" id="GO:0009236">
    <property type="term" value="P:cobalamin biosynthetic process"/>
    <property type="evidence" value="ECO:0007669"/>
    <property type="project" value="UniProtKB-UniPathway"/>
</dbReference>
<dbReference type="AlphaFoldDB" id="A0A2N9JCB5"/>
<evidence type="ECO:0000256" key="2">
    <source>
        <dbReference type="ARBA" id="ARBA00000711"/>
    </source>
</evidence>
<keyword evidence="13 20" id="KW-0418">Kinase</keyword>
<evidence type="ECO:0000256" key="5">
    <source>
        <dbReference type="ARBA" id="ARBA00004692"/>
    </source>
</evidence>
<dbReference type="PANTHER" id="PTHR34848">
    <property type="match status" value="1"/>
</dbReference>
<keyword evidence="21" id="KW-1185">Reference proteome</keyword>
<dbReference type="UniPathway" id="UPA00148">
    <property type="reaction ID" value="UER00236"/>
</dbReference>
<evidence type="ECO:0000256" key="6">
    <source>
        <dbReference type="ARBA" id="ARBA00005159"/>
    </source>
</evidence>
<comment type="catalytic activity">
    <reaction evidence="2">
        <text>adenosylcob(III)inamide phosphate + GTP + H(+) = adenosylcob(III)inamide-GDP + diphosphate</text>
        <dbReference type="Rhea" id="RHEA:22712"/>
        <dbReference type="ChEBI" id="CHEBI:15378"/>
        <dbReference type="ChEBI" id="CHEBI:33019"/>
        <dbReference type="ChEBI" id="CHEBI:37565"/>
        <dbReference type="ChEBI" id="CHEBI:58502"/>
        <dbReference type="ChEBI" id="CHEBI:60487"/>
        <dbReference type="EC" id="2.7.7.62"/>
    </reaction>
</comment>
<evidence type="ECO:0000256" key="14">
    <source>
        <dbReference type="ARBA" id="ARBA00022840"/>
    </source>
</evidence>
<dbReference type="InterPro" id="IPR027417">
    <property type="entry name" value="P-loop_NTPase"/>
</dbReference>
<feature type="binding site" evidence="19">
    <location>
        <begin position="7"/>
        <end position="14"/>
    </location>
    <ligand>
        <name>GTP</name>
        <dbReference type="ChEBI" id="CHEBI:37565"/>
    </ligand>
</feature>
<dbReference type="RefSeq" id="WP_105184464.1">
    <property type="nucleotide sequence ID" value="NZ_BAAAGO010000016.1"/>
</dbReference>
<evidence type="ECO:0000256" key="13">
    <source>
        <dbReference type="ARBA" id="ARBA00022777"/>
    </source>
</evidence>
<evidence type="ECO:0000256" key="4">
    <source>
        <dbReference type="ARBA" id="ARBA00003889"/>
    </source>
</evidence>
<evidence type="ECO:0000256" key="7">
    <source>
        <dbReference type="ARBA" id="ARBA00007490"/>
    </source>
</evidence>
<dbReference type="EC" id="2.7.7.62" evidence="9"/>
<keyword evidence="10" id="KW-0169">Cobalamin biosynthesis</keyword>
<comment type="catalytic activity">
    <reaction evidence="3">
        <text>adenosylcob(III)inamide + GTP = adenosylcob(III)inamide phosphate + GDP + H(+)</text>
        <dbReference type="Rhea" id="RHEA:15765"/>
        <dbReference type="ChEBI" id="CHEBI:2480"/>
        <dbReference type="ChEBI" id="CHEBI:15378"/>
        <dbReference type="ChEBI" id="CHEBI:37565"/>
        <dbReference type="ChEBI" id="CHEBI:58189"/>
        <dbReference type="ChEBI" id="CHEBI:58502"/>
        <dbReference type="EC" id="2.7.1.156"/>
    </reaction>
</comment>
<comment type="pathway">
    <text evidence="5">Cofactor biosynthesis; adenosylcobalamin biosynthesis; adenosylcobalamin from cob(II)yrinate a,c-diamide: step 6/7.</text>
</comment>
<comment type="pathway">
    <text evidence="6">Cofactor biosynthesis; adenosylcobalamin biosynthesis; adenosylcobalamin from cob(II)yrinate a,c-diamide: step 5/7.</text>
</comment>
<proteinExistence type="inferred from homology"/>
<dbReference type="KEGG" id="mgg:MPLG2_0123"/>
<keyword evidence="11 20" id="KW-0808">Transferase</keyword>
<dbReference type="EMBL" id="LT985188">
    <property type="protein sequence ID" value="SPD85159.1"/>
    <property type="molecule type" value="Genomic_DNA"/>
</dbReference>
<feature type="active site" description="GMP-histidine intermediate" evidence="18">
    <location>
        <position position="51"/>
    </location>
</feature>
<feature type="binding site" evidence="19">
    <location>
        <position position="81"/>
    </location>
    <ligand>
        <name>GTP</name>
        <dbReference type="ChEBI" id="CHEBI:37565"/>
    </ligand>
</feature>
<dbReference type="EC" id="2.7.1.156" evidence="8"/>
<evidence type="ECO:0000313" key="21">
    <source>
        <dbReference type="Proteomes" id="UP000238164"/>
    </source>
</evidence>
<evidence type="ECO:0000256" key="3">
    <source>
        <dbReference type="ARBA" id="ARBA00001522"/>
    </source>
</evidence>
<evidence type="ECO:0000256" key="8">
    <source>
        <dbReference type="ARBA" id="ARBA00012016"/>
    </source>
</evidence>
<dbReference type="GO" id="GO:0005524">
    <property type="term" value="F:ATP binding"/>
    <property type="evidence" value="ECO:0007669"/>
    <property type="project" value="UniProtKB-KW"/>
</dbReference>
<name>A0A2N9JCB5_9ACTN</name>
<keyword evidence="14" id="KW-0067">ATP-binding</keyword>
<dbReference type="GO" id="GO:0008820">
    <property type="term" value="F:cobinamide phosphate guanylyltransferase activity"/>
    <property type="evidence" value="ECO:0007669"/>
    <property type="project" value="UniProtKB-EC"/>
</dbReference>
<dbReference type="OrthoDB" id="9788370at2"/>
<evidence type="ECO:0000256" key="12">
    <source>
        <dbReference type="ARBA" id="ARBA00022741"/>
    </source>
</evidence>
<comment type="function">
    <text evidence="4">Catalyzes ATP-dependent phosphorylation of adenosylcobinamide and addition of GMP to adenosylcobinamide phosphate.</text>
</comment>